<gene>
    <name evidence="2" type="ORF">EKO27_g9980</name>
</gene>
<feature type="transmembrane region" description="Helical" evidence="1">
    <location>
        <begin position="40"/>
        <end position="64"/>
    </location>
</feature>
<organism evidence="2 3">
    <name type="scientific">Xylaria grammica</name>
    <dbReference type="NCBI Taxonomy" id="363999"/>
    <lineage>
        <taxon>Eukaryota</taxon>
        <taxon>Fungi</taxon>
        <taxon>Dikarya</taxon>
        <taxon>Ascomycota</taxon>
        <taxon>Pezizomycotina</taxon>
        <taxon>Sordariomycetes</taxon>
        <taxon>Xylariomycetidae</taxon>
        <taxon>Xylariales</taxon>
        <taxon>Xylariaceae</taxon>
        <taxon>Xylaria</taxon>
    </lineage>
</organism>
<keyword evidence="1" id="KW-0472">Membrane</keyword>
<dbReference type="EMBL" id="RYZI01000476">
    <property type="protein sequence ID" value="RWA05118.1"/>
    <property type="molecule type" value="Genomic_DNA"/>
</dbReference>
<keyword evidence="3" id="KW-1185">Reference proteome</keyword>
<accession>A0A439CSF6</accession>
<evidence type="ECO:0000313" key="2">
    <source>
        <dbReference type="EMBL" id="RWA05118.1"/>
    </source>
</evidence>
<keyword evidence="1" id="KW-0812">Transmembrane</keyword>
<sequence length="209" mass="22978">MGLIFYSRRDEGASHLPTRSDLQLDQTMGKGAAYEAVDPWMIVVIVVGILIIVTLALFMCAYYIKSRRQRQTGLQPAKKMSAPYSRRRKLGLIGAEQQTVGDLERDMLIRKSLASRHSLATSEHISQDSPPSSNEYRLADPLEGHGGDMATFAEIPKSWEASVQSDGMSANPGGLGLEQHPAFAHYLSVPEPTRMSSPVRGGPAVYRHI</sequence>
<proteinExistence type="predicted"/>
<evidence type="ECO:0000313" key="3">
    <source>
        <dbReference type="Proteomes" id="UP000286045"/>
    </source>
</evidence>
<name>A0A439CSF6_9PEZI</name>
<reference evidence="2 3" key="1">
    <citation type="submission" date="2018-12" db="EMBL/GenBank/DDBJ databases">
        <title>Draft genome sequence of Xylaria grammica IHI A82.</title>
        <authorList>
            <person name="Buettner E."/>
            <person name="Kellner H."/>
        </authorList>
    </citation>
    <scope>NUCLEOTIDE SEQUENCE [LARGE SCALE GENOMIC DNA]</scope>
    <source>
        <strain evidence="2 3">IHI A82</strain>
    </source>
</reference>
<dbReference type="Proteomes" id="UP000286045">
    <property type="component" value="Unassembled WGS sequence"/>
</dbReference>
<protein>
    <submittedName>
        <fullName evidence="2">Uncharacterized protein</fullName>
    </submittedName>
</protein>
<evidence type="ECO:0000256" key="1">
    <source>
        <dbReference type="SAM" id="Phobius"/>
    </source>
</evidence>
<comment type="caution">
    <text evidence="2">The sequence shown here is derived from an EMBL/GenBank/DDBJ whole genome shotgun (WGS) entry which is preliminary data.</text>
</comment>
<dbReference type="AlphaFoldDB" id="A0A439CSF6"/>
<keyword evidence="1" id="KW-1133">Transmembrane helix</keyword>